<evidence type="ECO:0000313" key="9">
    <source>
        <dbReference type="Proteomes" id="UP001143463"/>
    </source>
</evidence>
<comment type="caution">
    <text evidence="8">The sequence shown here is derived from an EMBL/GenBank/DDBJ whole genome shotgun (WGS) entry which is preliminary data.</text>
</comment>
<dbReference type="GO" id="GO:0016740">
    <property type="term" value="F:transferase activity"/>
    <property type="evidence" value="ECO:0007669"/>
    <property type="project" value="UniProtKB-KW"/>
</dbReference>
<keyword evidence="3 6" id="KW-0133">Cell shape</keyword>
<dbReference type="PANTHER" id="PTHR30582">
    <property type="entry name" value="L,D-TRANSPEPTIDASE"/>
    <property type="match status" value="1"/>
</dbReference>
<evidence type="ECO:0000256" key="4">
    <source>
        <dbReference type="ARBA" id="ARBA00022984"/>
    </source>
</evidence>
<organism evidence="8 9">
    <name type="scientific">Pseudonocardia halophobica</name>
    <dbReference type="NCBI Taxonomy" id="29401"/>
    <lineage>
        <taxon>Bacteria</taxon>
        <taxon>Bacillati</taxon>
        <taxon>Actinomycetota</taxon>
        <taxon>Actinomycetes</taxon>
        <taxon>Pseudonocardiales</taxon>
        <taxon>Pseudonocardiaceae</taxon>
        <taxon>Pseudonocardia</taxon>
    </lineage>
</organism>
<dbReference type="SUPFAM" id="SSF141523">
    <property type="entry name" value="L,D-transpeptidase catalytic domain-like"/>
    <property type="match status" value="1"/>
</dbReference>
<evidence type="ECO:0000256" key="6">
    <source>
        <dbReference type="PROSITE-ProRule" id="PRU01373"/>
    </source>
</evidence>
<keyword evidence="9" id="KW-1185">Reference proteome</keyword>
<accession>A0A9W6NZT7</accession>
<comment type="pathway">
    <text evidence="1 6">Cell wall biogenesis; peptidoglycan biosynthesis.</text>
</comment>
<proteinExistence type="predicted"/>
<feature type="domain" description="L,D-TPase catalytic" evidence="7">
    <location>
        <begin position="49"/>
        <end position="157"/>
    </location>
</feature>
<reference evidence="8" key="1">
    <citation type="journal article" date="2014" name="Int. J. Syst. Evol. Microbiol.">
        <title>Complete genome sequence of Corynebacterium casei LMG S-19264T (=DSM 44701T), isolated from a smear-ripened cheese.</title>
        <authorList>
            <consortium name="US DOE Joint Genome Institute (JGI-PGF)"/>
            <person name="Walter F."/>
            <person name="Albersmeier A."/>
            <person name="Kalinowski J."/>
            <person name="Ruckert C."/>
        </authorList>
    </citation>
    <scope>NUCLEOTIDE SEQUENCE</scope>
    <source>
        <strain evidence="8">VKM Ac-1069</strain>
    </source>
</reference>
<gene>
    <name evidence="8" type="ORF">GCM10017577_63780</name>
</gene>
<keyword evidence="5 6" id="KW-0961">Cell wall biogenesis/degradation</keyword>
<evidence type="ECO:0000256" key="5">
    <source>
        <dbReference type="ARBA" id="ARBA00023316"/>
    </source>
</evidence>
<dbReference type="PROSITE" id="PS52029">
    <property type="entry name" value="LD_TPASE"/>
    <property type="match status" value="1"/>
</dbReference>
<dbReference type="Proteomes" id="UP001143463">
    <property type="component" value="Unassembled WGS sequence"/>
</dbReference>
<dbReference type="RefSeq" id="WP_037047564.1">
    <property type="nucleotide sequence ID" value="NZ_BAAAUZ010000006.1"/>
</dbReference>
<evidence type="ECO:0000256" key="1">
    <source>
        <dbReference type="ARBA" id="ARBA00004752"/>
    </source>
</evidence>
<evidence type="ECO:0000256" key="2">
    <source>
        <dbReference type="ARBA" id="ARBA00022679"/>
    </source>
</evidence>
<feature type="active site" description="Nucleophile" evidence="6">
    <location>
        <position position="133"/>
    </location>
</feature>
<keyword evidence="4 6" id="KW-0573">Peptidoglycan synthesis</keyword>
<dbReference type="GO" id="GO:0005576">
    <property type="term" value="C:extracellular region"/>
    <property type="evidence" value="ECO:0007669"/>
    <property type="project" value="TreeGrafter"/>
</dbReference>
<dbReference type="GO" id="GO:0008360">
    <property type="term" value="P:regulation of cell shape"/>
    <property type="evidence" value="ECO:0007669"/>
    <property type="project" value="UniProtKB-UniRule"/>
</dbReference>
<sequence>MGRHSRARSPRLRGAVAAGLVGVGTLAAGQGQAVAGPGPVEGTPCTAEARACVDLAGKKAWLIDDGRVVRGPVATSPGGPGHETPRGDFEVEWKNDKHRSKEFNDAPMPFAVFFAEGGIAFHEGNLQTPSAGCVRLAREDARAFYDFLQVGDTVQVR</sequence>
<dbReference type="Gene3D" id="2.40.440.10">
    <property type="entry name" value="L,D-transpeptidase catalytic domain-like"/>
    <property type="match status" value="1"/>
</dbReference>
<dbReference type="EMBL" id="BSFQ01000043">
    <property type="protein sequence ID" value="GLL15229.1"/>
    <property type="molecule type" value="Genomic_DNA"/>
</dbReference>
<dbReference type="GO" id="GO:0071555">
    <property type="term" value="P:cell wall organization"/>
    <property type="evidence" value="ECO:0007669"/>
    <property type="project" value="UniProtKB-UniRule"/>
</dbReference>
<evidence type="ECO:0000256" key="3">
    <source>
        <dbReference type="ARBA" id="ARBA00022960"/>
    </source>
</evidence>
<protein>
    <recommendedName>
        <fullName evidence="7">L,D-TPase catalytic domain-containing protein</fullName>
    </recommendedName>
</protein>
<dbReference type="InterPro" id="IPR050979">
    <property type="entry name" value="LD-transpeptidase"/>
</dbReference>
<dbReference type="AlphaFoldDB" id="A0A9W6NZT7"/>
<feature type="active site" description="Proton donor/acceptor" evidence="6">
    <location>
        <position position="122"/>
    </location>
</feature>
<keyword evidence="2" id="KW-0808">Transferase</keyword>
<dbReference type="Pfam" id="PF03734">
    <property type="entry name" value="YkuD"/>
    <property type="match status" value="1"/>
</dbReference>
<reference evidence="8" key="2">
    <citation type="submission" date="2023-01" db="EMBL/GenBank/DDBJ databases">
        <authorList>
            <person name="Sun Q."/>
            <person name="Evtushenko L."/>
        </authorList>
    </citation>
    <scope>NUCLEOTIDE SEQUENCE</scope>
    <source>
        <strain evidence="8">VKM Ac-1069</strain>
    </source>
</reference>
<dbReference type="GO" id="GO:0071972">
    <property type="term" value="F:peptidoglycan L,D-transpeptidase activity"/>
    <property type="evidence" value="ECO:0007669"/>
    <property type="project" value="TreeGrafter"/>
</dbReference>
<dbReference type="GO" id="GO:0018104">
    <property type="term" value="P:peptidoglycan-protein cross-linking"/>
    <property type="evidence" value="ECO:0007669"/>
    <property type="project" value="TreeGrafter"/>
</dbReference>
<evidence type="ECO:0000313" key="8">
    <source>
        <dbReference type="EMBL" id="GLL15229.1"/>
    </source>
</evidence>
<name>A0A9W6NZT7_9PSEU</name>
<dbReference type="InterPro" id="IPR005490">
    <property type="entry name" value="LD_TPept_cat_dom"/>
</dbReference>
<evidence type="ECO:0000259" key="7">
    <source>
        <dbReference type="PROSITE" id="PS52029"/>
    </source>
</evidence>
<dbReference type="InterPro" id="IPR038063">
    <property type="entry name" value="Transpep_catalytic_dom"/>
</dbReference>
<dbReference type="CDD" id="cd16913">
    <property type="entry name" value="YkuD_like"/>
    <property type="match status" value="1"/>
</dbReference>
<dbReference type="PANTHER" id="PTHR30582:SF33">
    <property type="entry name" value="EXPORTED PROTEIN"/>
    <property type="match status" value="1"/>
</dbReference>